<evidence type="ECO:0000313" key="3">
    <source>
        <dbReference type="Proteomes" id="UP000481858"/>
    </source>
</evidence>
<organism evidence="2 3">
    <name type="scientific">Xylaria multiplex</name>
    <dbReference type="NCBI Taxonomy" id="323545"/>
    <lineage>
        <taxon>Eukaryota</taxon>
        <taxon>Fungi</taxon>
        <taxon>Dikarya</taxon>
        <taxon>Ascomycota</taxon>
        <taxon>Pezizomycotina</taxon>
        <taxon>Sordariomycetes</taxon>
        <taxon>Xylariomycetidae</taxon>
        <taxon>Xylariales</taxon>
        <taxon>Xylariaceae</taxon>
        <taxon>Xylaria</taxon>
    </lineage>
</organism>
<keyword evidence="3" id="KW-1185">Reference proteome</keyword>
<feature type="region of interest" description="Disordered" evidence="1">
    <location>
        <begin position="280"/>
        <end position="302"/>
    </location>
</feature>
<accession>A0A7C8INY4</accession>
<name>A0A7C8INY4_9PEZI</name>
<feature type="region of interest" description="Disordered" evidence="1">
    <location>
        <begin position="86"/>
        <end position="142"/>
    </location>
</feature>
<dbReference type="Proteomes" id="UP000481858">
    <property type="component" value="Unassembled WGS sequence"/>
</dbReference>
<gene>
    <name evidence="2" type="ORF">GQX73_g5025</name>
</gene>
<evidence type="ECO:0000313" key="2">
    <source>
        <dbReference type="EMBL" id="KAF2968549.1"/>
    </source>
</evidence>
<reference evidence="2 3" key="1">
    <citation type="submission" date="2019-12" db="EMBL/GenBank/DDBJ databases">
        <title>Draft genome sequence of the ascomycete Xylaria multiplex DSM 110363.</title>
        <authorList>
            <person name="Buettner E."/>
            <person name="Kellner H."/>
        </authorList>
    </citation>
    <scope>NUCLEOTIDE SEQUENCE [LARGE SCALE GENOMIC DNA]</scope>
    <source>
        <strain evidence="2 3">DSM 110363</strain>
    </source>
</reference>
<protein>
    <submittedName>
        <fullName evidence="2">Uncharacterized protein</fullName>
    </submittedName>
</protein>
<sequence>MFTIFGNKDPAGPGVSLRVAPPLTDIALSVSALFLEYKESKGWRKTVIDPRSVSREVLLRYQAGGRARGQDSSRGQPFQAHQPMIAPTTPVANYDDKYPGPAAGMSRQPNRKIPRKPVPIHGEHKGAPFPQNRTPSPDSESDRAVFVPKVSGACYNQDKPLAADPDMFAVGDYEDENEDEDEDEDVKRAHGMTTSPVPRYHNHNLPPGFTVVPELAHLAFAQPRHPHSSSFPKRKQPVVRHIDSLSDTSVVKRLTKAARDIEIPNIEPVKYNGEWITRVITPPEGERRTRTPTPSPPPPGRDPIANWRPYSAHAIDAAIAAHTVPKSLVPGGRASPSTYYVTTRSDAHSPTGASARVRRSPSHESVAMPPPQRLDGVLIPSVSRDSFFKERGLPSETYVHQECKSATLAPQSPVLVAVRTPSRRYSAAVQACHCEDGSGEKCRSCRARDKQARELKMTWI</sequence>
<dbReference type="EMBL" id="WUBL01000049">
    <property type="protein sequence ID" value="KAF2968549.1"/>
    <property type="molecule type" value="Genomic_DNA"/>
</dbReference>
<feature type="region of interest" description="Disordered" evidence="1">
    <location>
        <begin position="343"/>
        <end position="373"/>
    </location>
</feature>
<proteinExistence type="predicted"/>
<dbReference type="InParanoid" id="A0A7C8INY4"/>
<evidence type="ECO:0000256" key="1">
    <source>
        <dbReference type="SAM" id="MobiDB-lite"/>
    </source>
</evidence>
<dbReference type="OrthoDB" id="4616819at2759"/>
<comment type="caution">
    <text evidence="2">The sequence shown here is derived from an EMBL/GenBank/DDBJ whole genome shotgun (WGS) entry which is preliminary data.</text>
</comment>
<dbReference type="AlphaFoldDB" id="A0A7C8INY4"/>